<dbReference type="EMBL" id="PP911589">
    <property type="protein sequence ID" value="XCA47480.1"/>
    <property type="molecule type" value="Genomic_DNA"/>
</dbReference>
<proteinExistence type="predicted"/>
<evidence type="ECO:0000313" key="1">
    <source>
        <dbReference type="EMBL" id="XCA47480.1"/>
    </source>
</evidence>
<reference evidence="1" key="1">
    <citation type="submission" date="2024-06" db="EMBL/GenBank/DDBJ databases">
        <title>Evidence of context-dependent and transient costs of resisting viral infection in isolates of the marine microalga Micromonas sp. (class Mamiellophyceae).</title>
        <authorList>
            <person name="Bedi de Silva A."/>
            <person name="Schvarcz C.R."/>
            <person name="Steward G.R."/>
            <person name="Edwards K.F."/>
        </authorList>
    </citation>
    <scope>NUCLEOTIDE SEQUENCE</scope>
    <source>
        <strain evidence="1">McV-KB2</strain>
    </source>
</reference>
<accession>A0AAU7YNW3</accession>
<organism evidence="1">
    <name type="scientific">Micromonas commoda virus</name>
    <dbReference type="NCBI Taxonomy" id="3057169"/>
    <lineage>
        <taxon>Viruses</taxon>
        <taxon>Varidnaviria</taxon>
        <taxon>Bamfordvirae</taxon>
        <taxon>Nucleocytoviricota</taxon>
        <taxon>Megaviricetes</taxon>
        <taxon>Algavirales</taxon>
        <taxon>Phycodnaviridae</taxon>
    </lineage>
</organism>
<protein>
    <submittedName>
        <fullName evidence="1">Uncharacterized protein</fullName>
    </submittedName>
</protein>
<name>A0AAU7YNW3_9PHYC</name>
<sequence length="144" mass="17171">MTEFYFVTLKTVGSATILDMNEKSRFICFKDNKIAYDYASYISKHRAEYGKWPVVNLSVPMMRVEKSTERFKQDSDVYKSLLEITFKDRDDLDRLSIATGIEYFYCHRFEYEDVTSFRMSGQDVDAEVDEMVYRERLDYSLKNM</sequence>